<feature type="compositionally biased region" description="Basic and acidic residues" evidence="1">
    <location>
        <begin position="139"/>
        <end position="148"/>
    </location>
</feature>
<accession>A0A9P6GYJ7</accession>
<gene>
    <name evidence="2" type="ORF">NGRA_1394</name>
</gene>
<evidence type="ECO:0000313" key="3">
    <source>
        <dbReference type="Proteomes" id="UP000740883"/>
    </source>
</evidence>
<protein>
    <submittedName>
        <fullName evidence="2">Uncharacterized protein</fullName>
    </submittedName>
</protein>
<feature type="compositionally biased region" description="Basic and acidic residues" evidence="1">
    <location>
        <begin position="254"/>
        <end position="268"/>
    </location>
</feature>
<reference evidence="2 3" key="1">
    <citation type="journal article" date="2020" name="Genome Biol. Evol.">
        <title>Comparative genomics of strictly vertically transmitted, feminizing microsporidia endosymbionts of amphipod crustaceans.</title>
        <authorList>
            <person name="Cormier A."/>
            <person name="Chebbi M.A."/>
            <person name="Giraud I."/>
            <person name="Wattier R."/>
            <person name="Teixeira M."/>
            <person name="Gilbert C."/>
            <person name="Rigaud T."/>
            <person name="Cordaux R."/>
        </authorList>
    </citation>
    <scope>NUCLEOTIDE SEQUENCE [LARGE SCALE GENOMIC DNA]</scope>
    <source>
        <strain evidence="2 3">Ou3-Ou53</strain>
    </source>
</reference>
<proteinExistence type="predicted"/>
<evidence type="ECO:0000256" key="1">
    <source>
        <dbReference type="SAM" id="MobiDB-lite"/>
    </source>
</evidence>
<name>A0A9P6GYJ7_9MICR</name>
<keyword evidence="3" id="KW-1185">Reference proteome</keyword>
<feature type="region of interest" description="Disordered" evidence="1">
    <location>
        <begin position="139"/>
        <end position="163"/>
    </location>
</feature>
<evidence type="ECO:0000313" key="2">
    <source>
        <dbReference type="EMBL" id="KAF9763257.1"/>
    </source>
</evidence>
<dbReference type="AlphaFoldDB" id="A0A9P6GYJ7"/>
<dbReference type="OrthoDB" id="10261753at2759"/>
<dbReference type="EMBL" id="SBJO01000086">
    <property type="protein sequence ID" value="KAF9763257.1"/>
    <property type="molecule type" value="Genomic_DNA"/>
</dbReference>
<dbReference type="Proteomes" id="UP000740883">
    <property type="component" value="Unassembled WGS sequence"/>
</dbReference>
<sequence>MDLKTNIFLELNRKQRSSLLKTVDFENCSLEDISTIDLPFIAVSYLNASLYDSWNNKQEAIDSYNEYNYLVESLGVVVPFCVSTREDKIKVYSKKKSFSYHFIDWEDRDWLMKLLEYFYILSCESLNFLKHELKLKDEHEHEHKQEHEHKHKQEHKQEHEHKHAYPLKTYKIDNPPLYEEGVVKECLAKHQHVENNFILPEVKFNRKDLLRRRINPKYSLEEFGDVLVERLEILKNLEKPLKINLEEENRISLEELRKQDEEKDDRHIQKGNTKNVG</sequence>
<comment type="caution">
    <text evidence="2">The sequence shown here is derived from an EMBL/GenBank/DDBJ whole genome shotgun (WGS) entry which is preliminary data.</text>
</comment>
<feature type="region of interest" description="Disordered" evidence="1">
    <location>
        <begin position="254"/>
        <end position="277"/>
    </location>
</feature>
<organism evidence="2 3">
    <name type="scientific">Nosema granulosis</name>
    <dbReference type="NCBI Taxonomy" id="83296"/>
    <lineage>
        <taxon>Eukaryota</taxon>
        <taxon>Fungi</taxon>
        <taxon>Fungi incertae sedis</taxon>
        <taxon>Microsporidia</taxon>
        <taxon>Nosematidae</taxon>
        <taxon>Nosema</taxon>
    </lineage>
</organism>